<evidence type="ECO:0000313" key="1">
    <source>
        <dbReference type="EMBL" id="KAK7855984.1"/>
    </source>
</evidence>
<comment type="caution">
    <text evidence="1">The sequence shown here is derived from an EMBL/GenBank/DDBJ whole genome shotgun (WGS) entry which is preliminary data.</text>
</comment>
<organism evidence="1 2">
    <name type="scientific">Quercus suber</name>
    <name type="common">Cork oak</name>
    <dbReference type="NCBI Taxonomy" id="58331"/>
    <lineage>
        <taxon>Eukaryota</taxon>
        <taxon>Viridiplantae</taxon>
        <taxon>Streptophyta</taxon>
        <taxon>Embryophyta</taxon>
        <taxon>Tracheophyta</taxon>
        <taxon>Spermatophyta</taxon>
        <taxon>Magnoliopsida</taxon>
        <taxon>eudicotyledons</taxon>
        <taxon>Gunneridae</taxon>
        <taxon>Pentapetalae</taxon>
        <taxon>rosids</taxon>
        <taxon>fabids</taxon>
        <taxon>Fagales</taxon>
        <taxon>Fagaceae</taxon>
        <taxon>Quercus</taxon>
    </lineage>
</organism>
<reference evidence="1 2" key="1">
    <citation type="journal article" date="2018" name="Sci. Data">
        <title>The draft genome sequence of cork oak.</title>
        <authorList>
            <person name="Ramos A.M."/>
            <person name="Usie A."/>
            <person name="Barbosa P."/>
            <person name="Barros P.M."/>
            <person name="Capote T."/>
            <person name="Chaves I."/>
            <person name="Simoes F."/>
            <person name="Abreu I."/>
            <person name="Carrasquinho I."/>
            <person name="Faro C."/>
            <person name="Guimaraes J.B."/>
            <person name="Mendonca D."/>
            <person name="Nobrega F."/>
            <person name="Rodrigues L."/>
            <person name="Saibo N.J.M."/>
            <person name="Varela M.C."/>
            <person name="Egas C."/>
            <person name="Matos J."/>
            <person name="Miguel C.M."/>
            <person name="Oliveira M.M."/>
            <person name="Ricardo C.P."/>
            <person name="Goncalves S."/>
        </authorList>
    </citation>
    <scope>NUCLEOTIDE SEQUENCE [LARGE SCALE GENOMIC DNA]</scope>
    <source>
        <strain evidence="2">cv. HL8</strain>
    </source>
</reference>
<dbReference type="Proteomes" id="UP000237347">
    <property type="component" value="Unassembled WGS sequence"/>
</dbReference>
<name>A0AAW0LXA9_QUESU</name>
<dbReference type="EMBL" id="PKMF04000040">
    <property type="protein sequence ID" value="KAK7855984.1"/>
    <property type="molecule type" value="Genomic_DNA"/>
</dbReference>
<accession>A0AAW0LXA9</accession>
<dbReference type="AlphaFoldDB" id="A0AAW0LXA9"/>
<gene>
    <name evidence="1" type="ORF">CFP56_025499</name>
</gene>
<keyword evidence="2" id="KW-1185">Reference proteome</keyword>
<proteinExistence type="predicted"/>
<protein>
    <submittedName>
        <fullName evidence="1">Uncharacterized protein</fullName>
    </submittedName>
</protein>
<sequence>MADALVGGAFLSAFLQVLFDRMASHELEEILGRLEFLAKQRDLLDLKEGGGEKFSQKRPTTYLVEESGEAALVLCLKKALAVWTEVGILSQVLLDEQPSGCTKMGNTTSIRIVKLMLIFFQQHRSENLALKTTYIRTKGLEEEYFPEREFDEEKATRSRMQK</sequence>
<evidence type="ECO:0000313" key="2">
    <source>
        <dbReference type="Proteomes" id="UP000237347"/>
    </source>
</evidence>